<gene>
    <name evidence="4" type="primary">sas_1</name>
    <name evidence="4" type="ORF">Bhyg_17911</name>
</gene>
<dbReference type="CDD" id="cd00063">
    <property type="entry name" value="FN3"/>
    <property type="match status" value="2"/>
</dbReference>
<dbReference type="PANTHER" id="PTHR11348:SF34">
    <property type="entry name" value="EPIDERMAL CELL SURFACE RECEPTOR-RELATED"/>
    <property type="match status" value="1"/>
</dbReference>
<dbReference type="GO" id="GO:0005615">
    <property type="term" value="C:extracellular space"/>
    <property type="evidence" value="ECO:0007669"/>
    <property type="project" value="TreeGrafter"/>
</dbReference>
<dbReference type="FunFam" id="2.60.40.10:FF:001574">
    <property type="entry name" value="Blast:Putative epidermal cell surface receptor"/>
    <property type="match status" value="1"/>
</dbReference>
<dbReference type="EMBL" id="WJQU01001449">
    <property type="protein sequence ID" value="KAJ6633938.1"/>
    <property type="molecule type" value="Genomic_DNA"/>
</dbReference>
<feature type="non-terminal residue" evidence="4">
    <location>
        <position position="1"/>
    </location>
</feature>
<dbReference type="InterPro" id="IPR036116">
    <property type="entry name" value="FN3_sf"/>
</dbReference>
<dbReference type="SUPFAM" id="SSF49265">
    <property type="entry name" value="Fibronectin type III"/>
    <property type="match status" value="1"/>
</dbReference>
<dbReference type="SMART" id="SM00060">
    <property type="entry name" value="FN3"/>
    <property type="match status" value="2"/>
</dbReference>
<accession>A0A9Q0RU43</accession>
<feature type="domain" description="Fibronectin type-III" evidence="3">
    <location>
        <begin position="1"/>
        <end position="64"/>
    </location>
</feature>
<dbReference type="AlphaFoldDB" id="A0A9Q0RU43"/>
<keyword evidence="2" id="KW-0472">Membrane</keyword>
<evidence type="ECO:0000313" key="5">
    <source>
        <dbReference type="Proteomes" id="UP001151699"/>
    </source>
</evidence>
<dbReference type="GO" id="GO:0005178">
    <property type="term" value="F:integrin binding"/>
    <property type="evidence" value="ECO:0007669"/>
    <property type="project" value="TreeGrafter"/>
</dbReference>
<keyword evidence="1" id="KW-0732">Signal</keyword>
<evidence type="ECO:0000256" key="1">
    <source>
        <dbReference type="ARBA" id="ARBA00022729"/>
    </source>
</evidence>
<protein>
    <submittedName>
        <fullName evidence="4">Epidermal cell surface receptor</fullName>
    </submittedName>
</protein>
<dbReference type="GO" id="GO:0045597">
    <property type="term" value="P:positive regulation of cell differentiation"/>
    <property type="evidence" value="ECO:0007669"/>
    <property type="project" value="TreeGrafter"/>
</dbReference>
<feature type="transmembrane region" description="Helical" evidence="2">
    <location>
        <begin position="317"/>
        <end position="342"/>
    </location>
</feature>
<dbReference type="InterPro" id="IPR003961">
    <property type="entry name" value="FN3_dom"/>
</dbReference>
<sequence length="379" mass="42375">NNDTSTWSAQVFAPPEDLIATSQLEFELPGLEPNTEYRVKINLILRDLNSQPSSQIYSVRTASERQITPPTFTDNIDYARPLQRPTMSDILKDLDNVDLKPSDTNSTWMRLSWKKLSDDELAYVDGIQLRYKEVSGMIYDSTPLLHRTLTSYVIENLKPETIYEFGLFFIPFPGHGAELRAGEMIKVETSPKVEVYGFDVVVNVTKVKAMSVEVSWNGVPYPEDKYVNIYRAIYQSDAGKEDSSVFKVAKRDSTTGTLIADLKPGTRYRLWLEMYLTNGNIKKSNVVNFLTKPGGTAVIGKTGKLATAGESSSPGDYYGPLVVVAVIAALAVMSTLILLLILTRRRNTSTAAITPPRKNDVSYDNPSYKVEIQQETMNL</sequence>
<dbReference type="GO" id="GO:0007155">
    <property type="term" value="P:cell adhesion"/>
    <property type="evidence" value="ECO:0007669"/>
    <property type="project" value="TreeGrafter"/>
</dbReference>
<comment type="caution">
    <text evidence="4">The sequence shown here is derived from an EMBL/GenBank/DDBJ whole genome shotgun (WGS) entry which is preliminary data.</text>
</comment>
<feature type="domain" description="Fibronectin type-III" evidence="3">
    <location>
        <begin position="198"/>
        <end position="294"/>
    </location>
</feature>
<evidence type="ECO:0000259" key="3">
    <source>
        <dbReference type="PROSITE" id="PS50853"/>
    </source>
</evidence>
<evidence type="ECO:0000256" key="2">
    <source>
        <dbReference type="SAM" id="Phobius"/>
    </source>
</evidence>
<reference evidence="4" key="1">
    <citation type="submission" date="2022-07" db="EMBL/GenBank/DDBJ databases">
        <authorList>
            <person name="Trinca V."/>
            <person name="Uliana J.V.C."/>
            <person name="Torres T.T."/>
            <person name="Ward R.J."/>
            <person name="Monesi N."/>
        </authorList>
    </citation>
    <scope>NUCLEOTIDE SEQUENCE</scope>
    <source>
        <strain evidence="4">HSMRA1968</strain>
        <tissue evidence="4">Whole embryos</tissue>
    </source>
</reference>
<keyword evidence="2" id="KW-1133">Transmembrane helix</keyword>
<keyword evidence="5" id="KW-1185">Reference proteome</keyword>
<evidence type="ECO:0000313" key="4">
    <source>
        <dbReference type="EMBL" id="KAJ6633938.1"/>
    </source>
</evidence>
<dbReference type="OrthoDB" id="6022609at2759"/>
<dbReference type="InterPro" id="IPR013783">
    <property type="entry name" value="Ig-like_fold"/>
</dbReference>
<dbReference type="InterPro" id="IPR050941">
    <property type="entry name" value="CCN"/>
</dbReference>
<dbReference type="Gene3D" id="2.60.40.10">
    <property type="entry name" value="Immunoglobulins"/>
    <property type="match status" value="2"/>
</dbReference>
<feature type="domain" description="Fibronectin type-III" evidence="3">
    <location>
        <begin position="95"/>
        <end position="192"/>
    </location>
</feature>
<dbReference type="PANTHER" id="PTHR11348">
    <property type="entry name" value="CONNECTIVE TISSUE GROWTH FACTOR-RELATED"/>
    <property type="match status" value="1"/>
</dbReference>
<keyword evidence="4" id="KW-0675">Receptor</keyword>
<name>A0A9Q0RU43_9DIPT</name>
<dbReference type="PROSITE" id="PS50853">
    <property type="entry name" value="FN3"/>
    <property type="match status" value="3"/>
</dbReference>
<keyword evidence="2" id="KW-0812">Transmembrane</keyword>
<dbReference type="Proteomes" id="UP001151699">
    <property type="component" value="Unassembled WGS sequence"/>
</dbReference>
<proteinExistence type="predicted"/>
<organism evidence="4 5">
    <name type="scientific">Pseudolycoriella hygida</name>
    <dbReference type="NCBI Taxonomy" id="35572"/>
    <lineage>
        <taxon>Eukaryota</taxon>
        <taxon>Metazoa</taxon>
        <taxon>Ecdysozoa</taxon>
        <taxon>Arthropoda</taxon>
        <taxon>Hexapoda</taxon>
        <taxon>Insecta</taxon>
        <taxon>Pterygota</taxon>
        <taxon>Neoptera</taxon>
        <taxon>Endopterygota</taxon>
        <taxon>Diptera</taxon>
        <taxon>Nematocera</taxon>
        <taxon>Sciaroidea</taxon>
        <taxon>Sciaridae</taxon>
        <taxon>Pseudolycoriella</taxon>
    </lineage>
</organism>